<dbReference type="Gene3D" id="3.60.10.10">
    <property type="entry name" value="Endonuclease/exonuclease/phosphatase"/>
    <property type="match status" value="1"/>
</dbReference>
<dbReference type="SUPFAM" id="SSF56219">
    <property type="entry name" value="DNase I-like"/>
    <property type="match status" value="1"/>
</dbReference>
<keyword evidence="5" id="KW-0227">DNA damage</keyword>
<dbReference type="GO" id="GO:0004527">
    <property type="term" value="F:exonuclease activity"/>
    <property type="evidence" value="ECO:0007669"/>
    <property type="project" value="UniProtKB-KW"/>
</dbReference>
<evidence type="ECO:0000256" key="2">
    <source>
        <dbReference type="ARBA" id="ARBA00001946"/>
    </source>
</evidence>
<dbReference type="OrthoDB" id="9787701at2"/>
<evidence type="ECO:0000256" key="4">
    <source>
        <dbReference type="ARBA" id="ARBA00022723"/>
    </source>
</evidence>
<evidence type="ECO:0000313" key="11">
    <source>
        <dbReference type="Proteomes" id="UP000319818"/>
    </source>
</evidence>
<keyword evidence="11" id="KW-1185">Reference proteome</keyword>
<gene>
    <name evidence="10" type="ORF">FB388_7045</name>
</gene>
<dbReference type="AlphaFoldDB" id="A0A543FP35"/>
<dbReference type="PANTHER" id="PTHR15822">
    <property type="entry name" value="TRAF AND TNF RECEPTOR-ASSOCIATED PROTEIN"/>
    <property type="match status" value="1"/>
</dbReference>
<dbReference type="Pfam" id="PF03372">
    <property type="entry name" value="Exo_endo_phos"/>
    <property type="match status" value="1"/>
</dbReference>
<evidence type="ECO:0000313" key="10">
    <source>
        <dbReference type="EMBL" id="TQM35609.1"/>
    </source>
</evidence>
<evidence type="ECO:0000256" key="6">
    <source>
        <dbReference type="ARBA" id="ARBA00022801"/>
    </source>
</evidence>
<evidence type="ECO:0000256" key="8">
    <source>
        <dbReference type="ARBA" id="ARBA00023204"/>
    </source>
</evidence>
<comment type="cofactor">
    <cofactor evidence="2">
        <name>Mg(2+)</name>
        <dbReference type="ChEBI" id="CHEBI:18420"/>
    </cofactor>
</comment>
<keyword evidence="7" id="KW-0460">Magnesium</keyword>
<evidence type="ECO:0000259" key="9">
    <source>
        <dbReference type="Pfam" id="PF03372"/>
    </source>
</evidence>
<evidence type="ECO:0000256" key="3">
    <source>
        <dbReference type="ARBA" id="ARBA00022722"/>
    </source>
</evidence>
<dbReference type="Proteomes" id="UP000319818">
    <property type="component" value="Unassembled WGS sequence"/>
</dbReference>
<evidence type="ECO:0000256" key="5">
    <source>
        <dbReference type="ARBA" id="ARBA00022763"/>
    </source>
</evidence>
<keyword evidence="8" id="KW-0234">DNA repair</keyword>
<reference evidence="10 11" key="1">
    <citation type="submission" date="2019-06" db="EMBL/GenBank/DDBJ databases">
        <title>Sequencing the genomes of 1000 actinobacteria strains.</title>
        <authorList>
            <person name="Klenk H.-P."/>
        </authorList>
    </citation>
    <scope>NUCLEOTIDE SEQUENCE [LARGE SCALE GENOMIC DNA]</scope>
    <source>
        <strain evidence="10 11">DSM 45511</strain>
    </source>
</reference>
<dbReference type="InterPro" id="IPR005135">
    <property type="entry name" value="Endo/exonuclease/phosphatase"/>
</dbReference>
<dbReference type="RefSeq" id="WP_142106928.1">
    <property type="nucleotide sequence ID" value="NZ_VFPH01000003.1"/>
</dbReference>
<feature type="domain" description="Endonuclease/exonuclease/phosphatase" evidence="9">
    <location>
        <begin position="4"/>
        <end position="248"/>
    </location>
</feature>
<evidence type="ECO:0000256" key="1">
    <source>
        <dbReference type="ARBA" id="ARBA00001936"/>
    </source>
</evidence>
<dbReference type="PANTHER" id="PTHR15822:SF4">
    <property type="entry name" value="TYROSYL-DNA PHOSPHODIESTERASE 2"/>
    <property type="match status" value="1"/>
</dbReference>
<dbReference type="GO" id="GO:0006281">
    <property type="term" value="P:DNA repair"/>
    <property type="evidence" value="ECO:0007669"/>
    <property type="project" value="UniProtKB-KW"/>
</dbReference>
<comment type="cofactor">
    <cofactor evidence="1">
        <name>Mn(2+)</name>
        <dbReference type="ChEBI" id="CHEBI:29035"/>
    </cofactor>
</comment>
<proteinExistence type="predicted"/>
<name>A0A543FP35_9PSEU</name>
<accession>A0A543FP35</accession>
<dbReference type="InterPro" id="IPR051547">
    <property type="entry name" value="TDP2-like"/>
</dbReference>
<dbReference type="GO" id="GO:0046872">
    <property type="term" value="F:metal ion binding"/>
    <property type="evidence" value="ECO:0007669"/>
    <property type="project" value="UniProtKB-KW"/>
</dbReference>
<dbReference type="GO" id="GO:0004519">
    <property type="term" value="F:endonuclease activity"/>
    <property type="evidence" value="ECO:0007669"/>
    <property type="project" value="UniProtKB-KW"/>
</dbReference>
<keyword evidence="10" id="KW-0269">Exonuclease</keyword>
<keyword evidence="10" id="KW-0255">Endonuclease</keyword>
<dbReference type="EMBL" id="VFPH01000003">
    <property type="protein sequence ID" value="TQM35609.1"/>
    <property type="molecule type" value="Genomic_DNA"/>
</dbReference>
<sequence>MRILTLNVLAPAYHGWERRRPALVAGIRAIAPDVVALQEVVDVPDLLGPGWHEAWYSRRGDVGEGAALASRWPIGEVHEIDGRVSPRARDLPWSGTVVAEVLAPVPFLVVHHKPLHRLDCEREREVQAVAAARLVEAVAPDPDRHVVLLGDFDARPDSAGMRFWTGRQSLDGMSVCYHDAWETVHGDDPGHTFTPENPLVQVGGFHLVRGRRIDYILVRGRPQGPTLQVVSCERALVEPVDGVQASDHYGVVADIVVPERPPGTQGVL</sequence>
<keyword evidence="6 10" id="KW-0378">Hydrolase</keyword>
<comment type="caution">
    <text evidence="10">The sequence shown here is derived from an EMBL/GenBank/DDBJ whole genome shotgun (WGS) entry which is preliminary data.</text>
</comment>
<dbReference type="InterPro" id="IPR036691">
    <property type="entry name" value="Endo/exonu/phosph_ase_sf"/>
</dbReference>
<evidence type="ECO:0000256" key="7">
    <source>
        <dbReference type="ARBA" id="ARBA00022842"/>
    </source>
</evidence>
<keyword evidence="4" id="KW-0479">Metal-binding</keyword>
<protein>
    <submittedName>
        <fullName evidence="10">Endonuclease/exonuclease/phosphatase family metal-dependent hydrolase</fullName>
    </submittedName>
</protein>
<organism evidence="10 11">
    <name type="scientific">Pseudonocardia cypriaca</name>
    <dbReference type="NCBI Taxonomy" id="882449"/>
    <lineage>
        <taxon>Bacteria</taxon>
        <taxon>Bacillati</taxon>
        <taxon>Actinomycetota</taxon>
        <taxon>Actinomycetes</taxon>
        <taxon>Pseudonocardiales</taxon>
        <taxon>Pseudonocardiaceae</taxon>
        <taxon>Pseudonocardia</taxon>
    </lineage>
</organism>
<keyword evidence="3" id="KW-0540">Nuclease</keyword>